<organism evidence="2 3">
    <name type="scientific">Thermosipho ferrireducens</name>
    <dbReference type="NCBI Taxonomy" id="2571116"/>
    <lineage>
        <taxon>Bacteria</taxon>
        <taxon>Thermotogati</taxon>
        <taxon>Thermotogota</taxon>
        <taxon>Thermotogae</taxon>
        <taxon>Thermotogales</taxon>
        <taxon>Fervidobacteriaceae</taxon>
        <taxon>Thermosipho</taxon>
    </lineage>
</organism>
<evidence type="ECO:0000313" key="2">
    <source>
        <dbReference type="EMBL" id="QTA37254.1"/>
    </source>
</evidence>
<dbReference type="EMBL" id="CP071446">
    <property type="protein sequence ID" value="QTA37254.1"/>
    <property type="molecule type" value="Genomic_DNA"/>
</dbReference>
<proteinExistence type="predicted"/>
<keyword evidence="1" id="KW-0812">Transmembrane</keyword>
<keyword evidence="1" id="KW-1133">Transmembrane helix</keyword>
<feature type="transmembrane region" description="Helical" evidence="1">
    <location>
        <begin position="5"/>
        <end position="23"/>
    </location>
</feature>
<dbReference type="Proteomes" id="UP000671862">
    <property type="component" value="Chromosome"/>
</dbReference>
<name>A0ABX7S496_9BACT</name>
<gene>
    <name evidence="2" type="ORF">JYK00_05785</name>
</gene>
<accession>A0ABX7S496</accession>
<evidence type="ECO:0000256" key="1">
    <source>
        <dbReference type="SAM" id="Phobius"/>
    </source>
</evidence>
<dbReference type="RefSeq" id="WP_207565979.1">
    <property type="nucleotide sequence ID" value="NZ_CP071446.1"/>
</dbReference>
<keyword evidence="1" id="KW-0472">Membrane</keyword>
<protein>
    <submittedName>
        <fullName evidence="2">Uncharacterized protein</fullName>
    </submittedName>
</protein>
<keyword evidence="3" id="KW-1185">Reference proteome</keyword>
<reference evidence="2 3" key="1">
    <citation type="submission" date="2021-03" db="EMBL/GenBank/DDBJ databases">
        <title>Thermosipho ferrireducens sp.nov., an anaerobic thermophilic iron-reducing bacterium isolated from a deep-sea hydrothermal sulfide deposits.</title>
        <authorList>
            <person name="Zeng X."/>
            <person name="Chen Y."/>
            <person name="Shao Z."/>
        </authorList>
    </citation>
    <scope>NUCLEOTIDE SEQUENCE [LARGE SCALE GENOMIC DNA]</scope>
    <source>
        <strain evidence="2 3">JL129W03</strain>
    </source>
</reference>
<evidence type="ECO:0000313" key="3">
    <source>
        <dbReference type="Proteomes" id="UP000671862"/>
    </source>
</evidence>
<sequence length="211" mass="24693">MKSEILVFSILMLLFLFFFNLIFENYPAEFVYNIYREFSYPLFYFRKTVNEFFDSKNYVYNITLFGDSLTTHDIISEDAEGFYLYKVETRGLVFTIDGSFVGFVRETGKYAYFKKWWYDSFRVTVVAEEKLEIEAFYNRGNLIIEDNIKVNNANVYLSKFLPYGRLLAANEIRIGRVVSGKFYPDIPEIGIKTKLVVVEDYLKGGNSNGGL</sequence>